<dbReference type="PANTHER" id="PTHR33223:SF10">
    <property type="entry name" value="AMINOTRANSFERASE-LIKE PLANT MOBILE DOMAIN-CONTAINING PROTEIN"/>
    <property type="match status" value="1"/>
</dbReference>
<feature type="region of interest" description="Disordered" evidence="1">
    <location>
        <begin position="321"/>
        <end position="365"/>
    </location>
</feature>
<comment type="caution">
    <text evidence="3">The sequence shown here is derived from an EMBL/GenBank/DDBJ whole genome shotgun (WGS) entry which is preliminary data.</text>
</comment>
<dbReference type="AlphaFoldDB" id="A0A7J6GQ54"/>
<feature type="compositionally biased region" description="Basic and acidic residues" evidence="1">
    <location>
        <begin position="353"/>
        <end position="365"/>
    </location>
</feature>
<keyword evidence="4" id="KW-1185">Reference proteome</keyword>
<protein>
    <recommendedName>
        <fullName evidence="2">Retrotransposon gag domain-containing protein</fullName>
    </recommendedName>
</protein>
<evidence type="ECO:0000313" key="3">
    <source>
        <dbReference type="EMBL" id="KAF4385055.1"/>
    </source>
</evidence>
<sequence length="365" mass="41387">MNKKISPLKTTQITFSEHQQTRATPAKILTKEAALSHTLASMKKKMMGRISTRTAMAIKPRLDLSFFSLICSASVPIYVKVLGFKGMRLGGVITVKYQPSDRRREEKFTGKRVDLGIIKEVIDMCDFAVGLSRQLNGSIIPSERLNHMMLEVWNPLGNNQEYNGTGDPSEYVRQIEQKMLTVSVPLEDLEAIKCKTFTQGLRGPTLRWFHNLPSATVNSYQDLILRFQTNFAISVWTAKVDTDLMLIRQRFDEPLEKFINRFSEEYVSIPKCTNLVAMKALMQGLLHGSELKKAIIVEPGLSLTRALTMARGYVALEVEEKQHSEEVSRETSTLGDTFLFESKNRTPAARPHNRTDNRSVNERNT</sequence>
<dbReference type="InterPro" id="IPR005162">
    <property type="entry name" value="Retrotrans_gag_dom"/>
</dbReference>
<name>A0A7J6GQ54_CANSA</name>
<gene>
    <name evidence="3" type="ORF">G4B88_017856</name>
</gene>
<dbReference type="Pfam" id="PF03732">
    <property type="entry name" value="Retrotrans_gag"/>
    <property type="match status" value="1"/>
</dbReference>
<organism evidence="3 4">
    <name type="scientific">Cannabis sativa</name>
    <name type="common">Hemp</name>
    <name type="synonym">Marijuana</name>
    <dbReference type="NCBI Taxonomy" id="3483"/>
    <lineage>
        <taxon>Eukaryota</taxon>
        <taxon>Viridiplantae</taxon>
        <taxon>Streptophyta</taxon>
        <taxon>Embryophyta</taxon>
        <taxon>Tracheophyta</taxon>
        <taxon>Spermatophyta</taxon>
        <taxon>Magnoliopsida</taxon>
        <taxon>eudicotyledons</taxon>
        <taxon>Gunneridae</taxon>
        <taxon>Pentapetalae</taxon>
        <taxon>rosids</taxon>
        <taxon>fabids</taxon>
        <taxon>Rosales</taxon>
        <taxon>Cannabaceae</taxon>
        <taxon>Cannabis</taxon>
    </lineage>
</organism>
<accession>A0A7J6GQ54</accession>
<dbReference type="PANTHER" id="PTHR33223">
    <property type="entry name" value="CCHC-TYPE DOMAIN-CONTAINING PROTEIN"/>
    <property type="match status" value="1"/>
</dbReference>
<dbReference type="Proteomes" id="UP000583929">
    <property type="component" value="Unassembled WGS sequence"/>
</dbReference>
<evidence type="ECO:0000259" key="2">
    <source>
        <dbReference type="Pfam" id="PF03732"/>
    </source>
</evidence>
<evidence type="ECO:0000256" key="1">
    <source>
        <dbReference type="SAM" id="MobiDB-lite"/>
    </source>
</evidence>
<reference evidence="3 4" key="1">
    <citation type="journal article" date="2020" name="bioRxiv">
        <title>Sequence and annotation of 42 cannabis genomes reveals extensive copy number variation in cannabinoid synthesis and pathogen resistance genes.</title>
        <authorList>
            <person name="Mckernan K.J."/>
            <person name="Helbert Y."/>
            <person name="Kane L.T."/>
            <person name="Ebling H."/>
            <person name="Zhang L."/>
            <person name="Liu B."/>
            <person name="Eaton Z."/>
            <person name="Mclaughlin S."/>
            <person name="Kingan S."/>
            <person name="Baybayan P."/>
            <person name="Concepcion G."/>
            <person name="Jordan M."/>
            <person name="Riva A."/>
            <person name="Barbazuk W."/>
            <person name="Harkins T."/>
        </authorList>
    </citation>
    <scope>NUCLEOTIDE SEQUENCE [LARGE SCALE GENOMIC DNA]</scope>
    <source>
        <strain evidence="4">cv. Jamaican Lion 4</strain>
        <tissue evidence="3">Leaf</tissue>
    </source>
</reference>
<proteinExistence type="predicted"/>
<feature type="domain" description="Retrotransposon gag" evidence="2">
    <location>
        <begin position="197"/>
        <end position="286"/>
    </location>
</feature>
<evidence type="ECO:0000313" key="4">
    <source>
        <dbReference type="Proteomes" id="UP000583929"/>
    </source>
</evidence>
<dbReference type="EMBL" id="JAATIQ010000088">
    <property type="protein sequence ID" value="KAF4385055.1"/>
    <property type="molecule type" value="Genomic_DNA"/>
</dbReference>